<protein>
    <recommendedName>
        <fullName evidence="3">F-box domain-containing protein</fullName>
    </recommendedName>
</protein>
<comment type="caution">
    <text evidence="1">The sequence shown here is derived from an EMBL/GenBank/DDBJ whole genome shotgun (WGS) entry which is preliminary data.</text>
</comment>
<evidence type="ECO:0000313" key="1">
    <source>
        <dbReference type="EMBL" id="PPQ68697.1"/>
    </source>
</evidence>
<keyword evidence="2" id="KW-1185">Reference proteome</keyword>
<organism evidence="1 2">
    <name type="scientific">Panaeolus cyanescens</name>
    <dbReference type="NCBI Taxonomy" id="181874"/>
    <lineage>
        <taxon>Eukaryota</taxon>
        <taxon>Fungi</taxon>
        <taxon>Dikarya</taxon>
        <taxon>Basidiomycota</taxon>
        <taxon>Agaricomycotina</taxon>
        <taxon>Agaricomycetes</taxon>
        <taxon>Agaricomycetidae</taxon>
        <taxon>Agaricales</taxon>
        <taxon>Agaricineae</taxon>
        <taxon>Galeropsidaceae</taxon>
        <taxon>Panaeolus</taxon>
    </lineage>
</organism>
<name>A0A409VR33_9AGAR</name>
<dbReference type="InParanoid" id="A0A409VR33"/>
<dbReference type="EMBL" id="NHTK01006002">
    <property type="protein sequence ID" value="PPQ68697.1"/>
    <property type="molecule type" value="Genomic_DNA"/>
</dbReference>
<reference evidence="1 2" key="1">
    <citation type="journal article" date="2018" name="Evol. Lett.">
        <title>Horizontal gene cluster transfer increased hallucinogenic mushroom diversity.</title>
        <authorList>
            <person name="Reynolds H.T."/>
            <person name="Vijayakumar V."/>
            <person name="Gluck-Thaler E."/>
            <person name="Korotkin H.B."/>
            <person name="Matheny P.B."/>
            <person name="Slot J.C."/>
        </authorList>
    </citation>
    <scope>NUCLEOTIDE SEQUENCE [LARGE SCALE GENOMIC DNA]</scope>
    <source>
        <strain evidence="1 2">2629</strain>
    </source>
</reference>
<dbReference type="AlphaFoldDB" id="A0A409VR33"/>
<evidence type="ECO:0008006" key="3">
    <source>
        <dbReference type="Google" id="ProtNLM"/>
    </source>
</evidence>
<evidence type="ECO:0000313" key="2">
    <source>
        <dbReference type="Proteomes" id="UP000284842"/>
    </source>
</evidence>
<dbReference type="OrthoDB" id="2904962at2759"/>
<gene>
    <name evidence="1" type="ORF">CVT24_007582</name>
</gene>
<accession>A0A409VR33</accession>
<dbReference type="Proteomes" id="UP000284842">
    <property type="component" value="Unassembled WGS sequence"/>
</dbReference>
<proteinExistence type="predicted"/>
<sequence>MLDRYSQLLGEAWDRRRAAAGEVAPAHRGLDISSTFSSSPLYKIHHQGLQWTLPLPEDVTHYILSNFLLSDVSSLRALASSCRCLSILCRPLVYRVVTILPTVYNNTSHAKYFAGLLQQSPEIANFIQDLRIMNVRSVLSQYSLPQLRPSMKDSLDDYCMSIVTICIQSFLSLKRCRLDIQTSWEALPLHITLAFEKLLSTPTLRHLAYVSGSIPLSTMRLNFRNLDSLAFSGHCSMTSPSHAQAANQSGKPSKLGLQHLRYIDVGAGTVTGVTKDLTNAIDFSCLRTLHLELKHLSLIALISESLKNLKELTLQLDVFLAEKGLTEKLDSVKNLKSLEIFQVNVDISINSQPFQHRIRVISEIFKESPPSITRMGIEIKERGVLELNEFHGAWKPLDDLFTGSSLKSWPRLKTFDIAYFDCLDEDEVARAGVPEKSPQDIRRALHTLRSTGMLNVEVITDPSLYISLYHPTNNGNY</sequence>